<dbReference type="GO" id="GO:0008360">
    <property type="term" value="P:regulation of cell shape"/>
    <property type="evidence" value="ECO:0007669"/>
    <property type="project" value="UniProtKB-KW"/>
</dbReference>
<evidence type="ECO:0000256" key="2">
    <source>
        <dbReference type="ARBA" id="ARBA00022679"/>
    </source>
</evidence>
<reference evidence="7 8" key="1">
    <citation type="journal article" date="2016" name="Nat. Commun.">
        <title>Thousands of microbial genomes shed light on interconnected biogeochemical processes in an aquifer system.</title>
        <authorList>
            <person name="Anantharaman K."/>
            <person name="Brown C.T."/>
            <person name="Hug L.A."/>
            <person name="Sharon I."/>
            <person name="Castelle C.J."/>
            <person name="Probst A.J."/>
            <person name="Thomas B.C."/>
            <person name="Singh A."/>
            <person name="Wilkins M.J."/>
            <person name="Karaoz U."/>
            <person name="Brodie E.L."/>
            <person name="Williams K.H."/>
            <person name="Hubbard S.S."/>
            <person name="Banfield J.F."/>
        </authorList>
    </citation>
    <scope>NUCLEOTIDE SEQUENCE [LARGE SCALE GENOMIC DNA]</scope>
</reference>
<accession>A0A1F7KF16</accession>
<proteinExistence type="inferred from homology"/>
<dbReference type="EMBL" id="MGBG01000007">
    <property type="protein sequence ID" value="OGK66441.1"/>
    <property type="molecule type" value="Genomic_DNA"/>
</dbReference>
<dbReference type="GO" id="GO:0016755">
    <property type="term" value="F:aminoacyltransferase activity"/>
    <property type="evidence" value="ECO:0007669"/>
    <property type="project" value="InterPro"/>
</dbReference>
<dbReference type="PROSITE" id="PS51191">
    <property type="entry name" value="FEMABX"/>
    <property type="match status" value="1"/>
</dbReference>
<protein>
    <recommendedName>
        <fullName evidence="9">BioF2-like acetyltransferase domain-containing protein</fullName>
    </recommendedName>
</protein>
<dbReference type="InterPro" id="IPR016181">
    <property type="entry name" value="Acyl_CoA_acyltransferase"/>
</dbReference>
<dbReference type="SUPFAM" id="SSF55729">
    <property type="entry name" value="Acyl-CoA N-acyltransferases (Nat)"/>
    <property type="match status" value="2"/>
</dbReference>
<keyword evidence="3" id="KW-0133">Cell shape</keyword>
<keyword evidence="2" id="KW-0808">Transferase</keyword>
<dbReference type="Gene3D" id="3.40.630.30">
    <property type="match status" value="2"/>
</dbReference>
<evidence type="ECO:0000256" key="3">
    <source>
        <dbReference type="ARBA" id="ARBA00022960"/>
    </source>
</evidence>
<dbReference type="Proteomes" id="UP000178450">
    <property type="component" value="Unassembled WGS sequence"/>
</dbReference>
<evidence type="ECO:0008006" key="9">
    <source>
        <dbReference type="Google" id="ProtNLM"/>
    </source>
</evidence>
<evidence type="ECO:0000256" key="4">
    <source>
        <dbReference type="ARBA" id="ARBA00022984"/>
    </source>
</evidence>
<evidence type="ECO:0000313" key="7">
    <source>
        <dbReference type="EMBL" id="OGK66441.1"/>
    </source>
</evidence>
<sequence>MTKIKLITDASYATAWNRVVTHPLQTWEWGEIRQKTGNQILRLALVNDQDQIQQAFLFTLHSLPWGKQIINYAKGPFLPEAVWQYLKEHYHQTVLLVKLEPEVFIEEAGKYQLPIYKQHWQDNGLDFYLSKSPVFARHTFILDLEPNEAKLLSLMKSKTRYNINLARRKGVVIKDETSDPAAFSIFFKLYQQTIKRQNYLGHSQKYHQTVWEIMKQAGVAKILTAYYQNEPLSSYTLFFYKNTAYYLYGGSSSRHKEVMASNLLMWEALLLAKKQGMKYFDLWGALEKNYSPNHPWAGFHRFKEGYGGLHQAYLPTLDVVFDPIGYWFFSLLWPLRIKILELIRRFF</sequence>
<dbReference type="GO" id="GO:0071555">
    <property type="term" value="P:cell wall organization"/>
    <property type="evidence" value="ECO:0007669"/>
    <property type="project" value="UniProtKB-KW"/>
</dbReference>
<evidence type="ECO:0000256" key="1">
    <source>
        <dbReference type="ARBA" id="ARBA00009943"/>
    </source>
</evidence>
<keyword evidence="5" id="KW-0012">Acyltransferase</keyword>
<comment type="similarity">
    <text evidence="1">Belongs to the FemABX family.</text>
</comment>
<evidence type="ECO:0000256" key="5">
    <source>
        <dbReference type="ARBA" id="ARBA00023315"/>
    </source>
</evidence>
<dbReference type="InterPro" id="IPR050644">
    <property type="entry name" value="PG_Glycine_Bridge_Synth"/>
</dbReference>
<comment type="caution">
    <text evidence="7">The sequence shown here is derived from an EMBL/GenBank/DDBJ whole genome shotgun (WGS) entry which is preliminary data.</text>
</comment>
<dbReference type="AlphaFoldDB" id="A0A1F7KF16"/>
<name>A0A1F7KF16_9BACT</name>
<gene>
    <name evidence="7" type="ORF">A2209_01670</name>
</gene>
<dbReference type="PANTHER" id="PTHR36174">
    <property type="entry name" value="LIPID II:GLYCINE GLYCYLTRANSFERASE"/>
    <property type="match status" value="1"/>
</dbReference>
<evidence type="ECO:0000256" key="6">
    <source>
        <dbReference type="ARBA" id="ARBA00023316"/>
    </source>
</evidence>
<evidence type="ECO:0000313" key="8">
    <source>
        <dbReference type="Proteomes" id="UP000178450"/>
    </source>
</evidence>
<organism evidence="7 8">
    <name type="scientific">Candidatus Roizmanbacteria bacterium RIFOXYA1_FULL_41_12</name>
    <dbReference type="NCBI Taxonomy" id="1802082"/>
    <lineage>
        <taxon>Bacteria</taxon>
        <taxon>Candidatus Roizmaniibacteriota</taxon>
    </lineage>
</organism>
<dbReference type="InterPro" id="IPR003447">
    <property type="entry name" value="FEMABX"/>
</dbReference>
<dbReference type="Pfam" id="PF02388">
    <property type="entry name" value="FemAB"/>
    <property type="match status" value="2"/>
</dbReference>
<dbReference type="GO" id="GO:0009252">
    <property type="term" value="P:peptidoglycan biosynthetic process"/>
    <property type="evidence" value="ECO:0007669"/>
    <property type="project" value="UniProtKB-KW"/>
</dbReference>
<keyword evidence="4" id="KW-0573">Peptidoglycan synthesis</keyword>
<dbReference type="PANTHER" id="PTHR36174:SF1">
    <property type="entry name" value="LIPID II:GLYCINE GLYCYLTRANSFERASE"/>
    <property type="match status" value="1"/>
</dbReference>
<keyword evidence="6" id="KW-0961">Cell wall biogenesis/degradation</keyword>